<evidence type="ECO:0000313" key="1">
    <source>
        <dbReference type="EMBL" id="KAJ9090846.1"/>
    </source>
</evidence>
<organism evidence="1 2">
    <name type="scientific">Naganishia adeliensis</name>
    <dbReference type="NCBI Taxonomy" id="92952"/>
    <lineage>
        <taxon>Eukaryota</taxon>
        <taxon>Fungi</taxon>
        <taxon>Dikarya</taxon>
        <taxon>Basidiomycota</taxon>
        <taxon>Agaricomycotina</taxon>
        <taxon>Tremellomycetes</taxon>
        <taxon>Filobasidiales</taxon>
        <taxon>Filobasidiaceae</taxon>
        <taxon>Naganishia</taxon>
    </lineage>
</organism>
<gene>
    <name evidence="1" type="ORF">QFC20_007807</name>
</gene>
<dbReference type="EMBL" id="JASBWS010000223">
    <property type="protein sequence ID" value="KAJ9090846.1"/>
    <property type="molecule type" value="Genomic_DNA"/>
</dbReference>
<keyword evidence="2" id="KW-1185">Reference proteome</keyword>
<proteinExistence type="predicted"/>
<accession>A0ACC2UVQ9</accession>
<name>A0ACC2UVQ9_9TREE</name>
<reference evidence="1" key="1">
    <citation type="submission" date="2023-04" db="EMBL/GenBank/DDBJ databases">
        <title>Draft Genome sequencing of Naganishia species isolated from polar environments using Oxford Nanopore Technology.</title>
        <authorList>
            <person name="Leo P."/>
            <person name="Venkateswaran K."/>
        </authorList>
    </citation>
    <scope>NUCLEOTIDE SEQUENCE</scope>
    <source>
        <strain evidence="1">MNA-CCFEE 5262</strain>
    </source>
</reference>
<protein>
    <submittedName>
        <fullName evidence="1">Uncharacterized protein</fullName>
    </submittedName>
</protein>
<dbReference type="Proteomes" id="UP001230649">
    <property type="component" value="Unassembled WGS sequence"/>
</dbReference>
<sequence>MSEAVETKWSRSLPFPDLWLRGKLFYQDIRRKRLIKTLNPEGFVCFCGKGHSHVKSTASGGSAYEPQLWFNHLKSCKFISEPDAEQLVDRDIQTDNSERRTEDCQMARAMTKENGDAIASK</sequence>
<comment type="caution">
    <text evidence="1">The sequence shown here is derived from an EMBL/GenBank/DDBJ whole genome shotgun (WGS) entry which is preliminary data.</text>
</comment>
<evidence type="ECO:0000313" key="2">
    <source>
        <dbReference type="Proteomes" id="UP001230649"/>
    </source>
</evidence>